<protein>
    <recommendedName>
        <fullName evidence="6">ARM repeat superfamily protein</fullName>
    </recommendedName>
</protein>
<feature type="domain" description="TTI1 C-terminal TPR" evidence="3">
    <location>
        <begin position="979"/>
        <end position="1104"/>
    </location>
</feature>
<keyword evidence="5" id="KW-1185">Reference proteome</keyword>
<dbReference type="Pfam" id="PF24181">
    <property type="entry name" value="TPR_TTI1_C"/>
    <property type="match status" value="1"/>
</dbReference>
<feature type="region of interest" description="Disordered" evidence="1">
    <location>
        <begin position="1"/>
        <end position="21"/>
    </location>
</feature>
<sequence>MDETDRTTGEFTDEEEEDARRSSVFADLKPYCVELLELLQNPTTKHSSAIPALLQLFRSSHPSALQPFFDYSLFPLLLLLDAAVDCRSQQKDDTKENFMPDVQKMPHKVSDNVAEGVLQCLEELLKKCHLRSVDQMVVVLKKLTYGALLSPFEASEEFREGVIKCFRALLSSVLPCPDMCCTCKHIRGLPTLLESRSMETSLCRSLKYHSESQECLLLFLQSQTASAAVGHWLSLLLKAADTEATLGHQGSAKLRIEAFTALRVLVAKVGTADALAFFLPGVVSQFYKVFHASKTMISGAAGNVEAINHAIRGLAEYLMIVLHDDANLDGLDTSIDFIDEFNSSKYKSAQSFLEELRSLPDKAQGKGKIVAEDYSKAINIVTAKSEFKEERTTGSGKGIGSLQVIRTRDWIENTSAHIDKLLGATFPHICVHPSKKVRQGLLAAIRGLLSECSRTLKKSRLMLLECLFVLAVDDSDEVSSASQEFLDDLFLLSGENNLEHDVGEIFRRLIEKLPKVVLGREESLALSHAQQLLVVIYYSGPQLVVDHLLHSAVTAAQFLDVLAVCLSQNSLFAGSLDKLISTRRSSVGYLPSIAELKAGTSFTSNYLTIMSATPFENSMGTDIQEKVVEYPPENVQKSFEIPRMPPWFVYVGSPKLYQALAGILRLVGLSLLADMRSEGHLSLITDVPLGYLRNLISEIRVKEYNNESWQSWYNRTGSGQLLRQASTADLLMVNITKLNVLCLMNLSGSYLRIKVIVDGIGIFNICLGRDFASSGFLHSSLYLLLENLISSNFEVRSAADAVLHVFSTTSGYPTVGHLVLENADYVIDSICRQLRHLDLNPHVPNVLAAMLSYIGVAQRILPLLEEPMRSVSVELEILGRHQHPDLTIPFLKALAELAKASKHEACSLPTKAESYFMHVKSIISDVRKKARIGSKLCSISSSDDDFFMSQMESEQLESISFNLNDSKRYRRTVGSIAGSCITAATPLLASTKQAACLVALDIIEGGIVALAKVEEAYRHEKETKEAIEEVIRSCSLYQLQDTLDAADEGADENRLLPAMNKIWPFLVVCIRNRNPVAVRRCLSVISNVVQICGGDFFSRRFHTDGHHLWKFLTMSPFQKKPNLKQERTPLKLPYRSTSISPEESVAELTNLKVQIAVLNMIADLSKNRKSASALEVVLKKLMFTTL</sequence>
<accession>A0A8J4VZG7</accession>
<evidence type="ECO:0000313" key="5">
    <source>
        <dbReference type="Proteomes" id="UP000737018"/>
    </source>
</evidence>
<dbReference type="PANTHER" id="PTHR18460:SF3">
    <property type="entry name" value="TELO2-INTERACTING PROTEIN 1 HOMOLOG"/>
    <property type="match status" value="1"/>
</dbReference>
<evidence type="ECO:0000259" key="2">
    <source>
        <dbReference type="Pfam" id="PF24173"/>
    </source>
</evidence>
<dbReference type="PANTHER" id="PTHR18460">
    <property type="entry name" value="TEL2 INTERACTING PROTEIN 1 TTI1 FAMILY MEMBER"/>
    <property type="match status" value="1"/>
</dbReference>
<feature type="domain" description="TTI1 N-terminal TPR" evidence="2">
    <location>
        <begin position="220"/>
        <end position="474"/>
    </location>
</feature>
<dbReference type="EMBL" id="JRKL02000889">
    <property type="protein sequence ID" value="KAF3967499.1"/>
    <property type="molecule type" value="Genomic_DNA"/>
</dbReference>
<dbReference type="Pfam" id="PF24173">
    <property type="entry name" value="TPR_TTI1_N"/>
    <property type="match status" value="2"/>
</dbReference>
<proteinExistence type="predicted"/>
<dbReference type="GO" id="GO:0005737">
    <property type="term" value="C:cytoplasm"/>
    <property type="evidence" value="ECO:0007669"/>
    <property type="project" value="TreeGrafter"/>
</dbReference>
<evidence type="ECO:0000256" key="1">
    <source>
        <dbReference type="SAM" id="MobiDB-lite"/>
    </source>
</evidence>
<dbReference type="InterPro" id="IPR057566">
    <property type="entry name" value="TPR_TTI1_N"/>
</dbReference>
<comment type="caution">
    <text evidence="4">The sequence shown here is derived from an EMBL/GenBank/DDBJ whole genome shotgun (WGS) entry which is preliminary data.</text>
</comment>
<dbReference type="InterPro" id="IPR052587">
    <property type="entry name" value="TELO2-interacting_protein_1"/>
</dbReference>
<gene>
    <name evidence="4" type="ORF">CMV_008513</name>
</gene>
<dbReference type="InterPro" id="IPR057567">
    <property type="entry name" value="TPR_TTI1_C"/>
</dbReference>
<dbReference type="OrthoDB" id="49511at2759"/>
<evidence type="ECO:0008006" key="6">
    <source>
        <dbReference type="Google" id="ProtNLM"/>
    </source>
</evidence>
<organism evidence="4 5">
    <name type="scientific">Castanea mollissima</name>
    <name type="common">Chinese chestnut</name>
    <dbReference type="NCBI Taxonomy" id="60419"/>
    <lineage>
        <taxon>Eukaryota</taxon>
        <taxon>Viridiplantae</taxon>
        <taxon>Streptophyta</taxon>
        <taxon>Embryophyta</taxon>
        <taxon>Tracheophyta</taxon>
        <taxon>Spermatophyta</taxon>
        <taxon>Magnoliopsida</taxon>
        <taxon>eudicotyledons</taxon>
        <taxon>Gunneridae</taxon>
        <taxon>Pentapetalae</taxon>
        <taxon>rosids</taxon>
        <taxon>fabids</taxon>
        <taxon>Fagales</taxon>
        <taxon>Fagaceae</taxon>
        <taxon>Castanea</taxon>
    </lineage>
</organism>
<feature type="domain" description="TTI1 N-terminal TPR" evidence="2">
    <location>
        <begin position="25"/>
        <end position="179"/>
    </location>
</feature>
<dbReference type="SUPFAM" id="SSF48371">
    <property type="entry name" value="ARM repeat"/>
    <property type="match status" value="2"/>
</dbReference>
<dbReference type="Pfam" id="PF21547">
    <property type="entry name" value="TTI1"/>
    <property type="match status" value="1"/>
</dbReference>
<dbReference type="InterPro" id="IPR016024">
    <property type="entry name" value="ARM-type_fold"/>
</dbReference>
<evidence type="ECO:0000259" key="3">
    <source>
        <dbReference type="Pfam" id="PF24181"/>
    </source>
</evidence>
<dbReference type="InterPro" id="IPR049362">
    <property type="entry name" value="TTI1_rpt"/>
</dbReference>
<evidence type="ECO:0000313" key="4">
    <source>
        <dbReference type="EMBL" id="KAF3967499.1"/>
    </source>
</evidence>
<dbReference type="AlphaFoldDB" id="A0A8J4VZG7"/>
<dbReference type="Proteomes" id="UP000737018">
    <property type="component" value="Unassembled WGS sequence"/>
</dbReference>
<reference evidence="4" key="1">
    <citation type="submission" date="2020-03" db="EMBL/GenBank/DDBJ databases">
        <title>Castanea mollissima Vanexum genome sequencing.</title>
        <authorList>
            <person name="Staton M."/>
        </authorList>
    </citation>
    <scope>NUCLEOTIDE SEQUENCE</scope>
    <source>
        <tissue evidence="4">Leaf</tissue>
    </source>
</reference>
<name>A0A8J4VZG7_9ROSI</name>